<keyword evidence="1" id="KW-1185">Reference proteome</keyword>
<organism evidence="1 2">
    <name type="scientific">Trichuris muris</name>
    <name type="common">Mouse whipworm</name>
    <dbReference type="NCBI Taxonomy" id="70415"/>
    <lineage>
        <taxon>Eukaryota</taxon>
        <taxon>Metazoa</taxon>
        <taxon>Ecdysozoa</taxon>
        <taxon>Nematoda</taxon>
        <taxon>Enoplea</taxon>
        <taxon>Dorylaimia</taxon>
        <taxon>Trichinellida</taxon>
        <taxon>Trichuridae</taxon>
        <taxon>Trichuris</taxon>
    </lineage>
</organism>
<dbReference type="PANTHER" id="PTHR37984:SF5">
    <property type="entry name" value="PROTEIN NYNRIN-LIKE"/>
    <property type="match status" value="1"/>
</dbReference>
<protein>
    <submittedName>
        <fullName evidence="2">Uncharacterized protein</fullName>
    </submittedName>
</protein>
<evidence type="ECO:0000313" key="2">
    <source>
        <dbReference type="WBParaSite" id="TMUE_3000014772.1"/>
    </source>
</evidence>
<dbReference type="AlphaFoldDB" id="A0A5S6R681"/>
<dbReference type="InterPro" id="IPR050951">
    <property type="entry name" value="Retrovirus_Pol_polyprotein"/>
</dbReference>
<reference evidence="2" key="1">
    <citation type="submission" date="2019-12" db="UniProtKB">
        <authorList>
            <consortium name="WormBaseParasite"/>
        </authorList>
    </citation>
    <scope>IDENTIFICATION</scope>
</reference>
<accession>A0A5S6R681</accession>
<dbReference type="PANTHER" id="PTHR37984">
    <property type="entry name" value="PROTEIN CBG26694"/>
    <property type="match status" value="1"/>
</dbReference>
<dbReference type="WBParaSite" id="TMUE_3000014772.1">
    <property type="protein sequence ID" value="TMUE_3000014772.1"/>
    <property type="gene ID" value="WBGene00302318"/>
</dbReference>
<dbReference type="Proteomes" id="UP000046395">
    <property type="component" value="Unassembled WGS sequence"/>
</dbReference>
<sequence length="108" mass="12823">MNYSFTIEYRKKDSFGEADGLSRLPVSSDELFDQNFDAKEFENELMINQLINEAQNELPITAKDIEQCTREDPIIQEVRHYLLTGWLARCPKKELQPYFQKRIEMQVM</sequence>
<evidence type="ECO:0000313" key="1">
    <source>
        <dbReference type="Proteomes" id="UP000046395"/>
    </source>
</evidence>
<proteinExistence type="predicted"/>
<name>A0A5S6R681_TRIMR</name>
<dbReference type="STRING" id="70415.A0A5S6R681"/>